<dbReference type="SMART" id="SM00457">
    <property type="entry name" value="MACPF"/>
    <property type="match status" value="1"/>
</dbReference>
<organism evidence="4 5">
    <name type="scientific">Plasmodium berghei (strain Anka)</name>
    <dbReference type="NCBI Taxonomy" id="5823"/>
    <lineage>
        <taxon>Eukaryota</taxon>
        <taxon>Sar</taxon>
        <taxon>Alveolata</taxon>
        <taxon>Apicomplexa</taxon>
        <taxon>Aconoidasida</taxon>
        <taxon>Haemosporida</taxon>
        <taxon>Plasmodiidae</taxon>
        <taxon>Plasmodium</taxon>
        <taxon>Plasmodium (Vinckeia)</taxon>
    </lineage>
</organism>
<dbReference type="KEGG" id="pbe:PBANKA_0824200"/>
<dbReference type="Proteomes" id="UP000074855">
    <property type="component" value="Chromosome 8"/>
</dbReference>
<proteinExistence type="predicted"/>
<dbReference type="Pfam" id="PF01823">
    <property type="entry name" value="MACPF"/>
    <property type="match status" value="1"/>
</dbReference>
<accession>A0A509AL47</accession>
<dbReference type="AlphaFoldDB" id="A0A509AL47"/>
<feature type="region of interest" description="Disordered" evidence="1">
    <location>
        <begin position="476"/>
        <end position="495"/>
    </location>
</feature>
<protein>
    <submittedName>
        <fullName evidence="4">Perforin-like protein 3</fullName>
    </submittedName>
</protein>
<dbReference type="RefSeq" id="XP_034421214.1">
    <property type="nucleotide sequence ID" value="XM_034564415.1"/>
</dbReference>
<evidence type="ECO:0000256" key="1">
    <source>
        <dbReference type="SAM" id="MobiDB-lite"/>
    </source>
</evidence>
<dbReference type="PANTHER" id="PTHR19324:SF33">
    <property type="entry name" value="MUCIN-5AC"/>
    <property type="match status" value="1"/>
</dbReference>
<sequence>MMFKRKYLFFPCFFLIIVNILHKLDNLGADESLLYFHIRILSMNKNDTQELYNNKVKIFNNEILSGLQHEHTIEDERIRKFVSNDADSKHGRRIKKVTLKLPKNRVDRMQNIRKINFNEMRQNDDANPEINKPNITHETYPALEPSKHNKNKQMSNVKNKVNNFVKLMKDINDNMENEKEKERNNPNTEDNIYNDEHHTVVIYDGLDENKDLYNKYKIETENNMDTKIIQGTEYLGVGYDFLFGNPIGDPFLKVDPGYRDSVIKLTYPKSDVDYPDNYININPNGSYVRNEISCNRSENETEISTMSEYTKELSVDASLGGSYGLFGSFSASVGYTSASNTISKKKFRMFILKSYCFKYVASLSQYSQWKLSDQFLRAIALLPSYFNSLEHDGKYCNAEELRYNKTGMENCGKSVESWLYFFKNFGTHVSTVIHLGGKITQQVKISKNEYKSLNESGLSTSVSASVGFGLFKANASTSTDSKESSHEESSNSSIEKETVIIGGTTIYDPNDPSNFEKWADSIKNNPMPIKGQYEPLSRILPERLNKIYDEALSFYVSLNVPINIGSKTDGEIKNYNIKDQLMKSKMIHGSGSGLVVLECEDKQNFILGFSLSIPNDLSNLKDFYMNTCDEESDKCYSKMSDNAYSYIFAMCNDDSIPYLEQKAKSGTGLLTLECSEKNQIILFGFGISVLNSNDPISIAIYPCKNGKTSCSMQGSTDQSAVGLWIVCGHEESLNSNFSVYVRKLEKDNVSGKKKKKIDICPTEVLFNLIFEFTKTPINKRNGKCFTVNDICPKDFHVCSDNKGIKSFNYYSVSVY</sequence>
<evidence type="ECO:0000259" key="3">
    <source>
        <dbReference type="PROSITE" id="PS51412"/>
    </source>
</evidence>
<feature type="signal peptide" evidence="2">
    <location>
        <begin position="1"/>
        <end position="29"/>
    </location>
</feature>
<reference evidence="4 5" key="1">
    <citation type="journal article" date="2014" name="BMC Biol.">
        <title>A comprehensive evaluation of rodent malaria parasite genomes and gene expression.</title>
        <authorList>
            <person name="Otto T.D."/>
            <person name="Bohme U."/>
            <person name="Jackson A.P."/>
            <person name="Hunt M."/>
            <person name="Franke-Fayard B."/>
            <person name="Hoeijmakers W.A."/>
            <person name="Religa A.A."/>
            <person name="Robertson L."/>
            <person name="Sanders M."/>
            <person name="Ogun S.A."/>
            <person name="Cunningham D."/>
            <person name="Erhart A."/>
            <person name="Billker O."/>
            <person name="Khan S.M."/>
            <person name="Stunnenberg H.G."/>
            <person name="Langhorne J."/>
            <person name="Holder A.A."/>
            <person name="Waters A.P."/>
            <person name="Newbold C.I."/>
            <person name="Pain A."/>
            <person name="Berriman M."/>
            <person name="Janse C.J."/>
        </authorList>
    </citation>
    <scope>NUCLEOTIDE SEQUENCE</scope>
    <source>
        <strain evidence="4 5">ANKA</strain>
    </source>
</reference>
<feature type="domain" description="MACPF" evidence="3">
    <location>
        <begin position="218"/>
        <end position="571"/>
    </location>
</feature>
<evidence type="ECO:0000313" key="5">
    <source>
        <dbReference type="Proteomes" id="UP000074855"/>
    </source>
</evidence>
<dbReference type="EMBL" id="LK023123">
    <property type="protein sequence ID" value="VUC55401.1"/>
    <property type="molecule type" value="Genomic_DNA"/>
</dbReference>
<evidence type="ECO:0000313" key="4">
    <source>
        <dbReference type="EMBL" id="VUC55401.1"/>
    </source>
</evidence>
<dbReference type="GeneID" id="55149314"/>
<feature type="chain" id="PRO_5021292200" evidence="2">
    <location>
        <begin position="30"/>
        <end position="815"/>
    </location>
</feature>
<feature type="compositionally biased region" description="Basic and acidic residues" evidence="1">
    <location>
        <begin position="480"/>
        <end position="495"/>
    </location>
</feature>
<dbReference type="VEuPathDB" id="PlasmoDB:PBANKA_0824200"/>
<name>A0A509AL47_PLABA</name>
<keyword evidence="2" id="KW-0732">Signal</keyword>
<dbReference type="STRING" id="5823.A0A509AL47"/>
<dbReference type="InParanoid" id="A0A509AL47"/>
<dbReference type="OMA" id="IAIYPCK"/>
<evidence type="ECO:0000256" key="2">
    <source>
        <dbReference type="SAM" id="SignalP"/>
    </source>
</evidence>
<dbReference type="PROSITE" id="PS51412">
    <property type="entry name" value="MACPF_2"/>
    <property type="match status" value="1"/>
</dbReference>
<dbReference type="InterPro" id="IPR020864">
    <property type="entry name" value="MACPF"/>
</dbReference>
<gene>
    <name evidence="4" type="ORF">PBANKA_0824200</name>
</gene>
<dbReference type="PANTHER" id="PTHR19324">
    <property type="entry name" value="PERFORIN-LIKE PROTEIN 1"/>
    <property type="match status" value="1"/>
</dbReference>
<dbReference type="FunCoup" id="A0A509AL47">
    <property type="interactions" value="20"/>
</dbReference>
<keyword evidence="5" id="KW-1185">Reference proteome</keyword>